<keyword evidence="3" id="KW-1185">Reference proteome</keyword>
<dbReference type="KEGG" id="jeo:JMA_43860"/>
<proteinExistence type="predicted"/>
<dbReference type="EMBL" id="CP009417">
    <property type="protein sequence ID" value="AJD93703.1"/>
    <property type="molecule type" value="Genomic_DNA"/>
</dbReference>
<evidence type="ECO:0000313" key="2">
    <source>
        <dbReference type="EMBL" id="AJD93703.1"/>
    </source>
</evidence>
<reference evidence="2 3" key="1">
    <citation type="submission" date="2014-08" db="EMBL/GenBank/DDBJ databases">
        <title>Complete genome of a marine bacteria Jeotgalibacillus malaysiensis.</title>
        <authorList>
            <person name="Yaakop A.S."/>
            <person name="Chan K.-G."/>
            <person name="Goh K.M."/>
        </authorList>
    </citation>
    <scope>NUCLEOTIDE SEQUENCE [LARGE SCALE GENOMIC DNA]</scope>
    <source>
        <strain evidence="2 3">D5</strain>
        <plasmid evidence="3">Plasmid</plasmid>
    </source>
</reference>
<gene>
    <name evidence="2" type="ORF">JMA_43860</name>
</gene>
<organism evidence="2 3">
    <name type="scientific">Jeotgalibacillus malaysiensis</name>
    <dbReference type="NCBI Taxonomy" id="1508404"/>
    <lineage>
        <taxon>Bacteria</taxon>
        <taxon>Bacillati</taxon>
        <taxon>Bacillota</taxon>
        <taxon>Bacilli</taxon>
        <taxon>Bacillales</taxon>
        <taxon>Caryophanaceae</taxon>
        <taxon>Jeotgalibacillus</taxon>
    </lineage>
</organism>
<dbReference type="BioCyc" id="JESP1508404:G14D9-13709-MONOMER"/>
<accession>A0A0B5AYV9</accession>
<dbReference type="Proteomes" id="UP000031449">
    <property type="component" value="Plasmid unnamed"/>
</dbReference>
<dbReference type="HOGENOM" id="CLU_1608650_0_0_9"/>
<evidence type="ECO:0000256" key="1">
    <source>
        <dbReference type="SAM" id="MobiDB-lite"/>
    </source>
</evidence>
<feature type="compositionally biased region" description="Basic and acidic residues" evidence="1">
    <location>
        <begin position="74"/>
        <end position="94"/>
    </location>
</feature>
<evidence type="ECO:0000313" key="3">
    <source>
        <dbReference type="Proteomes" id="UP000031449"/>
    </source>
</evidence>
<feature type="region of interest" description="Disordered" evidence="1">
    <location>
        <begin position="74"/>
        <end position="103"/>
    </location>
</feature>
<protein>
    <submittedName>
        <fullName evidence="2">Uncharacterized protein</fullName>
    </submittedName>
</protein>
<name>A0A0B5AYV9_9BACL</name>
<sequence length="165" mass="19414">MKKVLLGLGTSLLLLGAVLFFRGEFLEYKERMDWIEVIKENNAMLEKSIQDKEEKLEELDKEKNELLEELKRVEAEKDTEPELSRDEAENKLKELQTQQNEMREKAKADIKDKILDALKSQYEHDLNLSKTLNTMSQEEQEAYLLEAYQKRVAEIEADYADDKNQ</sequence>
<geneLocation type="plasmid" evidence="3"/>
<keyword evidence="2" id="KW-0614">Plasmid</keyword>
<dbReference type="AlphaFoldDB" id="A0A0B5AYV9"/>